<dbReference type="Gene3D" id="1.20.1250.20">
    <property type="entry name" value="MFS general substrate transporter like domains"/>
    <property type="match status" value="1"/>
</dbReference>
<sequence>MSGTLETDEELPLPERHRFLRRAALRRRKPRLRVTDVTVTPEPSVKRAVKATMLGNAMEWYDFGVYAYLAVTIGKVFFPSGSDTAQTLSSLATFAAAFLVRPLGGMFFGPLGDRIGRKKILALTMIMMSAATFAIGVLPTHAAVGLWAPALLVFFRMVQGFSTGGEYGGAATFIAEYAPDKRRGFFGSFLEFGTLIGYTLAAVLVTALQTFLSNEQMLSWGWRVPFMVAAPMGLVGLYLRLKLEETPAFQHLEEESGPADREEKVPFLQRFAGQWRAVAVCIALVAAYNVTDYVLLSYMPTYLEDTLGFSGTSGLMAIVVVMVILMALINLVGRLSDTVGRKPLLMTGSIGFLVLSMPAFMLIRTGTWPLVFAGLLILGMCLLCYLATMSAVLPALFPTALRYGALAIAFNVSVSLFGGTAPLAVEALVSATGNDLMPAFYMMLFAVVGIVAVANLKETAGKPLKGSPPSVATREEAVELVHAQHNRS</sequence>
<evidence type="ECO:0000256" key="10">
    <source>
        <dbReference type="ARBA" id="ARBA00039918"/>
    </source>
</evidence>
<dbReference type="AlphaFoldDB" id="A0A6G4UAS9"/>
<accession>A0A6G4UAS9</accession>
<keyword evidence="8 11" id="KW-0472">Membrane</keyword>
<name>A0A6G4UAS9_9ACTN</name>
<feature type="transmembrane region" description="Helical" evidence="11">
    <location>
        <begin position="344"/>
        <end position="363"/>
    </location>
</feature>
<dbReference type="EMBL" id="JAAKZV010000234">
    <property type="protein sequence ID" value="NGN68820.1"/>
    <property type="molecule type" value="Genomic_DNA"/>
</dbReference>
<dbReference type="InterPro" id="IPR005828">
    <property type="entry name" value="MFS_sugar_transport-like"/>
</dbReference>
<evidence type="ECO:0000256" key="4">
    <source>
        <dbReference type="ARBA" id="ARBA00022475"/>
    </source>
</evidence>
<dbReference type="PROSITE" id="PS50850">
    <property type="entry name" value="MFS"/>
    <property type="match status" value="1"/>
</dbReference>
<feature type="transmembrane region" description="Helical" evidence="11">
    <location>
        <begin position="90"/>
        <end position="108"/>
    </location>
</feature>
<evidence type="ECO:0000313" key="13">
    <source>
        <dbReference type="EMBL" id="NGN68820.1"/>
    </source>
</evidence>
<feature type="transmembrane region" description="Helical" evidence="11">
    <location>
        <begin position="439"/>
        <end position="456"/>
    </location>
</feature>
<feature type="transmembrane region" description="Helical" evidence="11">
    <location>
        <begin position="60"/>
        <end position="78"/>
    </location>
</feature>
<comment type="function">
    <text evidence="9">May be a proton symporter involved in the uptake of osmolytes such as proline and glycine betaine.</text>
</comment>
<keyword evidence="5 11" id="KW-0812">Transmembrane</keyword>
<evidence type="ECO:0000256" key="6">
    <source>
        <dbReference type="ARBA" id="ARBA00022847"/>
    </source>
</evidence>
<dbReference type="Proteomes" id="UP000481583">
    <property type="component" value="Unassembled WGS sequence"/>
</dbReference>
<dbReference type="GO" id="GO:0005886">
    <property type="term" value="C:plasma membrane"/>
    <property type="evidence" value="ECO:0007669"/>
    <property type="project" value="UniProtKB-SubCell"/>
</dbReference>
<feature type="transmembrane region" description="Helical" evidence="11">
    <location>
        <begin position="120"/>
        <end position="138"/>
    </location>
</feature>
<feature type="domain" description="Major facilitator superfamily (MFS) profile" evidence="12">
    <location>
        <begin position="48"/>
        <end position="461"/>
    </location>
</feature>
<keyword evidence="6" id="KW-0769">Symport</keyword>
<feature type="transmembrane region" description="Helical" evidence="11">
    <location>
        <begin position="369"/>
        <end position="388"/>
    </location>
</feature>
<dbReference type="InterPro" id="IPR051084">
    <property type="entry name" value="H+-coupled_symporters"/>
</dbReference>
<evidence type="ECO:0000256" key="2">
    <source>
        <dbReference type="ARBA" id="ARBA00008240"/>
    </source>
</evidence>
<proteinExistence type="inferred from homology"/>
<protein>
    <recommendedName>
        <fullName evidence="10">Putative proline/betaine transporter</fullName>
    </recommendedName>
</protein>
<evidence type="ECO:0000256" key="11">
    <source>
        <dbReference type="SAM" id="Phobius"/>
    </source>
</evidence>
<keyword evidence="14" id="KW-1185">Reference proteome</keyword>
<dbReference type="InterPro" id="IPR020846">
    <property type="entry name" value="MFS_dom"/>
</dbReference>
<dbReference type="Pfam" id="PF00083">
    <property type="entry name" value="Sugar_tr"/>
    <property type="match status" value="2"/>
</dbReference>
<evidence type="ECO:0000256" key="7">
    <source>
        <dbReference type="ARBA" id="ARBA00022989"/>
    </source>
</evidence>
<dbReference type="GO" id="GO:0015293">
    <property type="term" value="F:symporter activity"/>
    <property type="evidence" value="ECO:0007669"/>
    <property type="project" value="UniProtKB-KW"/>
</dbReference>
<keyword evidence="3" id="KW-0813">Transport</keyword>
<dbReference type="RefSeq" id="WP_165243128.1">
    <property type="nucleotide sequence ID" value="NZ_JAAKZV010000234.1"/>
</dbReference>
<reference evidence="13 14" key="1">
    <citation type="submission" date="2020-02" db="EMBL/GenBank/DDBJ databases">
        <title>Whole-genome analyses of novel actinobacteria.</title>
        <authorList>
            <person name="Sahin N."/>
        </authorList>
    </citation>
    <scope>NUCLEOTIDE SEQUENCE [LARGE SCALE GENOMIC DNA]</scope>
    <source>
        <strain evidence="13 14">A7024</strain>
    </source>
</reference>
<evidence type="ECO:0000256" key="9">
    <source>
        <dbReference type="ARBA" id="ARBA00037295"/>
    </source>
</evidence>
<dbReference type="CDD" id="cd17366">
    <property type="entry name" value="MFS_ProP"/>
    <property type="match status" value="1"/>
</dbReference>
<comment type="subcellular location">
    <subcellularLocation>
        <location evidence="1">Cell membrane</location>
        <topology evidence="1">Multi-pass membrane protein</topology>
    </subcellularLocation>
</comment>
<evidence type="ECO:0000256" key="5">
    <source>
        <dbReference type="ARBA" id="ARBA00022692"/>
    </source>
</evidence>
<evidence type="ECO:0000256" key="8">
    <source>
        <dbReference type="ARBA" id="ARBA00023136"/>
    </source>
</evidence>
<feature type="transmembrane region" description="Helical" evidence="11">
    <location>
        <begin position="277"/>
        <end position="296"/>
    </location>
</feature>
<dbReference type="PROSITE" id="PS00217">
    <property type="entry name" value="SUGAR_TRANSPORT_2"/>
    <property type="match status" value="1"/>
</dbReference>
<evidence type="ECO:0000313" key="14">
    <source>
        <dbReference type="Proteomes" id="UP000481583"/>
    </source>
</evidence>
<comment type="similarity">
    <text evidence="2">Belongs to the major facilitator superfamily. Metabolite:H+ Symporter (MHS) family (TC 2.A.1.6) family.</text>
</comment>
<comment type="caution">
    <text evidence="13">The sequence shown here is derived from an EMBL/GenBank/DDBJ whole genome shotgun (WGS) entry which is preliminary data.</text>
</comment>
<gene>
    <name evidence="13" type="ORF">G5C51_33625</name>
</gene>
<organism evidence="13 14">
    <name type="scientific">Streptomyces coryli</name>
    <dbReference type="NCBI Taxonomy" id="1128680"/>
    <lineage>
        <taxon>Bacteria</taxon>
        <taxon>Bacillati</taxon>
        <taxon>Actinomycetota</taxon>
        <taxon>Actinomycetes</taxon>
        <taxon>Kitasatosporales</taxon>
        <taxon>Streptomycetaceae</taxon>
        <taxon>Streptomyces</taxon>
    </lineage>
</organism>
<feature type="transmembrane region" description="Helical" evidence="11">
    <location>
        <begin position="220"/>
        <end position="239"/>
    </location>
</feature>
<dbReference type="InterPro" id="IPR036259">
    <property type="entry name" value="MFS_trans_sf"/>
</dbReference>
<feature type="transmembrane region" description="Helical" evidence="11">
    <location>
        <begin position="308"/>
        <end position="332"/>
    </location>
</feature>
<feature type="transmembrane region" description="Helical" evidence="11">
    <location>
        <begin position="400"/>
        <end position="419"/>
    </location>
</feature>
<keyword evidence="4" id="KW-1003">Cell membrane</keyword>
<dbReference type="PANTHER" id="PTHR43528:SF1">
    <property type="entry name" value="ALPHA-KETOGLUTARATE PERMEASE"/>
    <property type="match status" value="1"/>
</dbReference>
<dbReference type="PANTHER" id="PTHR43528">
    <property type="entry name" value="ALPHA-KETOGLUTARATE PERMEASE"/>
    <property type="match status" value="1"/>
</dbReference>
<evidence type="ECO:0000259" key="12">
    <source>
        <dbReference type="PROSITE" id="PS50850"/>
    </source>
</evidence>
<dbReference type="InterPro" id="IPR005829">
    <property type="entry name" value="Sugar_transporter_CS"/>
</dbReference>
<dbReference type="SUPFAM" id="SSF103473">
    <property type="entry name" value="MFS general substrate transporter"/>
    <property type="match status" value="1"/>
</dbReference>
<evidence type="ECO:0000256" key="3">
    <source>
        <dbReference type="ARBA" id="ARBA00022448"/>
    </source>
</evidence>
<feature type="transmembrane region" description="Helical" evidence="11">
    <location>
        <begin position="144"/>
        <end position="164"/>
    </location>
</feature>
<keyword evidence="7 11" id="KW-1133">Transmembrane helix</keyword>
<feature type="transmembrane region" description="Helical" evidence="11">
    <location>
        <begin position="185"/>
        <end position="208"/>
    </location>
</feature>
<evidence type="ECO:0000256" key="1">
    <source>
        <dbReference type="ARBA" id="ARBA00004651"/>
    </source>
</evidence>
<dbReference type="FunFam" id="1.20.1250.20:FF:000001">
    <property type="entry name" value="Dicarboxylate MFS transporter"/>
    <property type="match status" value="1"/>
</dbReference>